<proteinExistence type="predicted"/>
<name>A0A0A8XY84_ARUDO</name>
<reference evidence="1" key="2">
    <citation type="journal article" date="2015" name="Data Brief">
        <title>Shoot transcriptome of the giant reed, Arundo donax.</title>
        <authorList>
            <person name="Barrero R.A."/>
            <person name="Guerrero F.D."/>
            <person name="Moolhuijzen P."/>
            <person name="Goolsby J.A."/>
            <person name="Tidwell J."/>
            <person name="Bellgard S.E."/>
            <person name="Bellgard M.I."/>
        </authorList>
    </citation>
    <scope>NUCLEOTIDE SEQUENCE</scope>
    <source>
        <tissue evidence="1">Shoot tissue taken approximately 20 cm above the soil surface</tissue>
    </source>
</reference>
<organism evidence="1">
    <name type="scientific">Arundo donax</name>
    <name type="common">Giant reed</name>
    <name type="synonym">Donax arundinaceus</name>
    <dbReference type="NCBI Taxonomy" id="35708"/>
    <lineage>
        <taxon>Eukaryota</taxon>
        <taxon>Viridiplantae</taxon>
        <taxon>Streptophyta</taxon>
        <taxon>Embryophyta</taxon>
        <taxon>Tracheophyta</taxon>
        <taxon>Spermatophyta</taxon>
        <taxon>Magnoliopsida</taxon>
        <taxon>Liliopsida</taxon>
        <taxon>Poales</taxon>
        <taxon>Poaceae</taxon>
        <taxon>PACMAD clade</taxon>
        <taxon>Arundinoideae</taxon>
        <taxon>Arundineae</taxon>
        <taxon>Arundo</taxon>
    </lineage>
</organism>
<reference evidence="1" key="1">
    <citation type="submission" date="2014-09" db="EMBL/GenBank/DDBJ databases">
        <authorList>
            <person name="Magalhaes I.L.F."/>
            <person name="Oliveira U."/>
            <person name="Santos F.R."/>
            <person name="Vidigal T.H.D.A."/>
            <person name="Brescovit A.D."/>
            <person name="Santos A.J."/>
        </authorList>
    </citation>
    <scope>NUCLEOTIDE SEQUENCE</scope>
    <source>
        <tissue evidence="1">Shoot tissue taken approximately 20 cm above the soil surface</tissue>
    </source>
</reference>
<dbReference type="EMBL" id="GBRH01280167">
    <property type="protein sequence ID" value="JAD17728.1"/>
    <property type="molecule type" value="Transcribed_RNA"/>
</dbReference>
<dbReference type="AlphaFoldDB" id="A0A0A8XY84"/>
<sequence length="52" mass="6298">MYHVLSSEPAIDQNSKNPIIFMRFYSVKESIFSIFIWYIGTTYYRFYELNSS</sequence>
<accession>A0A0A8XY84</accession>
<evidence type="ECO:0000313" key="1">
    <source>
        <dbReference type="EMBL" id="JAD17728.1"/>
    </source>
</evidence>
<protein>
    <submittedName>
        <fullName evidence="1">Uncharacterized protein</fullName>
    </submittedName>
</protein>